<dbReference type="Proteomes" id="UP000322899">
    <property type="component" value="Unassembled WGS sequence"/>
</dbReference>
<dbReference type="FunFam" id="3.40.30.10:FF:000148">
    <property type="entry name" value="Elongation factor 1B gamma"/>
    <property type="match status" value="1"/>
</dbReference>
<dbReference type="OMA" id="TQYFSWT"/>
<dbReference type="Pfam" id="PF00043">
    <property type="entry name" value="GST_C"/>
    <property type="match status" value="1"/>
</dbReference>
<keyword evidence="2 3" id="KW-0648">Protein biosynthesis</keyword>
<dbReference type="GO" id="GO:0005634">
    <property type="term" value="C:nucleus"/>
    <property type="evidence" value="ECO:0007669"/>
    <property type="project" value="TreeGrafter"/>
</dbReference>
<proteinExistence type="predicted"/>
<dbReference type="InterPro" id="IPR010987">
    <property type="entry name" value="Glutathione-S-Trfase_C-like"/>
</dbReference>
<dbReference type="CDD" id="cd03181">
    <property type="entry name" value="GST_C_EF1Bgamma_like"/>
    <property type="match status" value="1"/>
</dbReference>
<dbReference type="InterPro" id="IPR036249">
    <property type="entry name" value="Thioredoxin-like_sf"/>
</dbReference>
<dbReference type="InterPro" id="IPR004045">
    <property type="entry name" value="Glutathione_S-Trfase_N"/>
</dbReference>
<organism evidence="8 12">
    <name type="scientific">Cafeteria roenbergensis</name>
    <name type="common">Marine flagellate</name>
    <dbReference type="NCBI Taxonomy" id="33653"/>
    <lineage>
        <taxon>Eukaryota</taxon>
        <taxon>Sar</taxon>
        <taxon>Stramenopiles</taxon>
        <taxon>Bigyra</taxon>
        <taxon>Opalozoa</taxon>
        <taxon>Bicosoecida</taxon>
        <taxon>Cafeteriaceae</taxon>
        <taxon>Cafeteria</taxon>
    </lineage>
</organism>
<feature type="domain" description="GST N-terminal" evidence="6">
    <location>
        <begin position="6"/>
        <end position="86"/>
    </location>
</feature>
<dbReference type="PANTHER" id="PTHR43986">
    <property type="entry name" value="ELONGATION FACTOR 1-GAMMA"/>
    <property type="match status" value="1"/>
</dbReference>
<dbReference type="Proteomes" id="UP000325113">
    <property type="component" value="Unassembled WGS sequence"/>
</dbReference>
<evidence type="ECO:0000313" key="12">
    <source>
        <dbReference type="Proteomes" id="UP000323011"/>
    </source>
</evidence>
<dbReference type="PROSITE" id="PS50404">
    <property type="entry name" value="GST_NTER"/>
    <property type="match status" value="1"/>
</dbReference>
<dbReference type="SUPFAM" id="SSF52833">
    <property type="entry name" value="Thioredoxin-like"/>
    <property type="match status" value="1"/>
</dbReference>
<feature type="domain" description="EF-1-gamma C-terminal" evidence="5">
    <location>
        <begin position="274"/>
        <end position="440"/>
    </location>
</feature>
<dbReference type="SUPFAM" id="SSF89942">
    <property type="entry name" value="eEF1-gamma domain"/>
    <property type="match status" value="1"/>
</dbReference>
<dbReference type="SUPFAM" id="SSF47616">
    <property type="entry name" value="GST C-terminal domain-like"/>
    <property type="match status" value="1"/>
</dbReference>
<evidence type="ECO:0000313" key="10">
    <source>
        <dbReference type="EMBL" id="KAA0176499.1"/>
    </source>
</evidence>
<dbReference type="PROSITE" id="PS50040">
    <property type="entry name" value="EF1G_C"/>
    <property type="match status" value="1"/>
</dbReference>
<dbReference type="Gene3D" id="1.20.1050.10">
    <property type="match status" value="1"/>
</dbReference>
<evidence type="ECO:0000256" key="4">
    <source>
        <dbReference type="SAM" id="MobiDB-lite"/>
    </source>
</evidence>
<keyword evidence="12" id="KW-1185">Reference proteome</keyword>
<dbReference type="Gene3D" id="3.30.70.1010">
    <property type="entry name" value="Translation elongation factor EF1B, gamma chain, conserved domain"/>
    <property type="match status" value="1"/>
</dbReference>
<dbReference type="EMBL" id="VLTN01000007">
    <property type="protein sequence ID" value="KAA0155328.1"/>
    <property type="molecule type" value="Genomic_DNA"/>
</dbReference>
<dbReference type="FunFam" id="3.30.70.1010:FF:000001">
    <property type="entry name" value="Elongation factor 1-gamma 1"/>
    <property type="match status" value="1"/>
</dbReference>
<dbReference type="OrthoDB" id="249703at2759"/>
<gene>
    <name evidence="10" type="ORF">FNF27_02195</name>
    <name evidence="8" type="ORF">FNF29_01703</name>
    <name evidence="9" type="ORF">FNF31_01407</name>
</gene>
<dbReference type="InterPro" id="IPR050802">
    <property type="entry name" value="EF-GSTs"/>
</dbReference>
<evidence type="ECO:0000256" key="3">
    <source>
        <dbReference type="PROSITE-ProRule" id="PRU00519"/>
    </source>
</evidence>
<keyword evidence="1 3" id="KW-0251">Elongation factor</keyword>
<dbReference type="SFLD" id="SFLDS00019">
    <property type="entry name" value="Glutathione_Transferase_(cytos"/>
    <property type="match status" value="1"/>
</dbReference>
<evidence type="ECO:0000313" key="13">
    <source>
        <dbReference type="Proteomes" id="UP000325113"/>
    </source>
</evidence>
<evidence type="ECO:0000313" key="8">
    <source>
        <dbReference type="EMBL" id="KAA0155328.1"/>
    </source>
</evidence>
<sequence>MAAAASGLTLYSYEGDFRALKVLIAAEFNGVDIATPEFKVGTDNVTPEFLAKNPLGKVPVMDTPEGSLFESSAIARYVARLRRDSDLCGRSFFESGQVDAWVDFCSHQVEVPSSLIVFPIFGYTPYKKQIDMQAWTDLTAALAAMEKHLLHHTYFVGESITLADIALVSALFYPMTMVLDAEARASFPCVTRWFTTCVGKPQFAARLGETTLCVERMLAEGASKAAAAKGGKKGGDKKAGNKKGGDKKAAAKADAKPAAAAAAAAAAPAPKPKAKKWHEELPPSSMNMDDFKRFYSNAPTDPESGDRDFFAVMPEFWASKFDKEGYSIWFCEYKYNDENKVSFMTSNLVGGFVQRADEVRKVAFGNMLILNEEAPFRIAGCWMIRGQSIQPLLDCNPDAEYYDWTKVDPASEEDRTKVGAFWCCYEDFLGIKVQDAKMFK</sequence>
<dbReference type="PROSITE" id="PS50405">
    <property type="entry name" value="GST_CTER"/>
    <property type="match status" value="1"/>
</dbReference>
<dbReference type="CDD" id="cd03044">
    <property type="entry name" value="GST_N_EF1Bgamma"/>
    <property type="match status" value="1"/>
</dbReference>
<evidence type="ECO:0000259" key="6">
    <source>
        <dbReference type="PROSITE" id="PS50404"/>
    </source>
</evidence>
<feature type="domain" description="GST C-terminal" evidence="7">
    <location>
        <begin position="91"/>
        <end position="221"/>
    </location>
</feature>
<dbReference type="PANTHER" id="PTHR43986:SF1">
    <property type="entry name" value="ELONGATION FACTOR 1-GAMMA"/>
    <property type="match status" value="1"/>
</dbReference>
<dbReference type="EMBL" id="VLTO01000008">
    <property type="protein sequence ID" value="KAA0176499.1"/>
    <property type="molecule type" value="Genomic_DNA"/>
</dbReference>
<feature type="region of interest" description="Disordered" evidence="4">
    <location>
        <begin position="225"/>
        <end position="285"/>
    </location>
</feature>
<reference evidence="11 12" key="1">
    <citation type="submission" date="2019-07" db="EMBL/GenBank/DDBJ databases">
        <title>Genomes of Cafeteria roenbergensis.</title>
        <authorList>
            <person name="Fischer M.G."/>
            <person name="Hackl T."/>
            <person name="Roman M."/>
        </authorList>
    </citation>
    <scope>NUCLEOTIDE SEQUENCE [LARGE SCALE GENOMIC DNA]</scope>
    <source>
        <strain evidence="8 12">BVI</strain>
        <strain evidence="9 13">Cflag</strain>
        <strain evidence="10 11">E4-10P</strain>
    </source>
</reference>
<dbReference type="InterPro" id="IPR040079">
    <property type="entry name" value="Glutathione_S-Trfase"/>
</dbReference>
<accession>A0A5A8CRJ1</accession>
<dbReference type="AlphaFoldDB" id="A0A5A8CRJ1"/>
<dbReference type="InterPro" id="IPR004046">
    <property type="entry name" value="GST_C"/>
</dbReference>
<name>A0A5A8CRJ1_CAFRO</name>
<dbReference type="InterPro" id="IPR001662">
    <property type="entry name" value="EF1B_G_C"/>
</dbReference>
<protein>
    <recommendedName>
        <fullName evidence="14">Elongation factor 1-gamma</fullName>
    </recommendedName>
</protein>
<feature type="compositionally biased region" description="Basic and acidic residues" evidence="4">
    <location>
        <begin position="233"/>
        <end position="255"/>
    </location>
</feature>
<evidence type="ECO:0008006" key="14">
    <source>
        <dbReference type="Google" id="ProtNLM"/>
    </source>
</evidence>
<evidence type="ECO:0000256" key="2">
    <source>
        <dbReference type="ARBA" id="ARBA00022917"/>
    </source>
</evidence>
<dbReference type="FunFam" id="1.20.1050.10:FF:000006">
    <property type="entry name" value="Elongation factor 1 gamma"/>
    <property type="match status" value="1"/>
</dbReference>
<evidence type="ECO:0000313" key="9">
    <source>
        <dbReference type="EMBL" id="KAA0166629.1"/>
    </source>
</evidence>
<dbReference type="EMBL" id="VLTM01000008">
    <property type="protein sequence ID" value="KAA0166629.1"/>
    <property type="molecule type" value="Genomic_DNA"/>
</dbReference>
<evidence type="ECO:0000259" key="5">
    <source>
        <dbReference type="PROSITE" id="PS50040"/>
    </source>
</evidence>
<dbReference type="Gene3D" id="3.40.30.10">
    <property type="entry name" value="Glutaredoxin"/>
    <property type="match status" value="1"/>
</dbReference>
<evidence type="ECO:0000256" key="1">
    <source>
        <dbReference type="ARBA" id="ARBA00022768"/>
    </source>
</evidence>
<dbReference type="GO" id="GO:0005737">
    <property type="term" value="C:cytoplasm"/>
    <property type="evidence" value="ECO:0007669"/>
    <property type="project" value="TreeGrafter"/>
</dbReference>
<dbReference type="SMART" id="SM01183">
    <property type="entry name" value="EF1G"/>
    <property type="match status" value="1"/>
</dbReference>
<dbReference type="Pfam" id="PF00647">
    <property type="entry name" value="EF1G"/>
    <property type="match status" value="1"/>
</dbReference>
<dbReference type="GO" id="GO:0003746">
    <property type="term" value="F:translation elongation factor activity"/>
    <property type="evidence" value="ECO:0007669"/>
    <property type="project" value="UniProtKB-UniRule"/>
</dbReference>
<dbReference type="Pfam" id="PF02798">
    <property type="entry name" value="GST_N"/>
    <property type="match status" value="1"/>
</dbReference>
<dbReference type="InterPro" id="IPR036433">
    <property type="entry name" value="EF1B_G_C_sf"/>
</dbReference>
<evidence type="ECO:0000259" key="7">
    <source>
        <dbReference type="PROSITE" id="PS50405"/>
    </source>
</evidence>
<dbReference type="SFLD" id="SFLDG00358">
    <property type="entry name" value="Main_(cytGST)"/>
    <property type="match status" value="1"/>
</dbReference>
<feature type="compositionally biased region" description="Low complexity" evidence="4">
    <location>
        <begin position="256"/>
        <end position="268"/>
    </location>
</feature>
<comment type="caution">
    <text evidence="8">The sequence shown here is derived from an EMBL/GenBank/DDBJ whole genome shotgun (WGS) entry which is preliminary data.</text>
</comment>
<evidence type="ECO:0000313" key="11">
    <source>
        <dbReference type="Proteomes" id="UP000322899"/>
    </source>
</evidence>
<dbReference type="Proteomes" id="UP000323011">
    <property type="component" value="Unassembled WGS sequence"/>
</dbReference>
<dbReference type="InterPro" id="IPR036282">
    <property type="entry name" value="Glutathione-S-Trfase_C_sf"/>
</dbReference>